<protein>
    <recommendedName>
        <fullName evidence="1">LYR motif-containing protein Cup1-like N-terminal domain-containing protein</fullName>
    </recommendedName>
</protein>
<dbReference type="Proteomes" id="UP001303647">
    <property type="component" value="Unassembled WGS sequence"/>
</dbReference>
<dbReference type="Pfam" id="PF20263">
    <property type="entry name" value="LYRM2-like"/>
    <property type="match status" value="1"/>
</dbReference>
<dbReference type="EMBL" id="MU857680">
    <property type="protein sequence ID" value="KAK4246211.1"/>
    <property type="molecule type" value="Genomic_DNA"/>
</dbReference>
<evidence type="ECO:0000313" key="3">
    <source>
        <dbReference type="Proteomes" id="UP001303647"/>
    </source>
</evidence>
<dbReference type="InterPro" id="IPR046896">
    <property type="entry name" value="Cup1-like_N"/>
</dbReference>
<organism evidence="2 3">
    <name type="scientific">Corynascus novoguineensis</name>
    <dbReference type="NCBI Taxonomy" id="1126955"/>
    <lineage>
        <taxon>Eukaryota</taxon>
        <taxon>Fungi</taxon>
        <taxon>Dikarya</taxon>
        <taxon>Ascomycota</taxon>
        <taxon>Pezizomycotina</taxon>
        <taxon>Sordariomycetes</taxon>
        <taxon>Sordariomycetidae</taxon>
        <taxon>Sordariales</taxon>
        <taxon>Chaetomiaceae</taxon>
        <taxon>Corynascus</taxon>
    </lineage>
</organism>
<dbReference type="AlphaFoldDB" id="A0AAN7HDV9"/>
<reference evidence="2" key="2">
    <citation type="submission" date="2023-05" db="EMBL/GenBank/DDBJ databases">
        <authorList>
            <consortium name="Lawrence Berkeley National Laboratory"/>
            <person name="Steindorff A."/>
            <person name="Hensen N."/>
            <person name="Bonometti L."/>
            <person name="Westerberg I."/>
            <person name="Brannstrom I.O."/>
            <person name="Guillou S."/>
            <person name="Cros-Aarteil S."/>
            <person name="Calhoun S."/>
            <person name="Haridas S."/>
            <person name="Kuo A."/>
            <person name="Mondo S."/>
            <person name="Pangilinan J."/>
            <person name="Riley R."/>
            <person name="Labutti K."/>
            <person name="Andreopoulos B."/>
            <person name="Lipzen A."/>
            <person name="Chen C."/>
            <person name="Yanf M."/>
            <person name="Daum C."/>
            <person name="Ng V."/>
            <person name="Clum A."/>
            <person name="Ohm R."/>
            <person name="Martin F."/>
            <person name="Silar P."/>
            <person name="Natvig D."/>
            <person name="Lalanne C."/>
            <person name="Gautier V."/>
            <person name="Ament-Velasquez S.L."/>
            <person name="Kruys A."/>
            <person name="Hutchinson M.I."/>
            <person name="Powell A.J."/>
            <person name="Barry K."/>
            <person name="Miller A.N."/>
            <person name="Grigoriev I.V."/>
            <person name="Debuchy R."/>
            <person name="Gladieux P."/>
            <person name="Thoren M.H."/>
            <person name="Johannesson H."/>
        </authorList>
    </citation>
    <scope>NUCLEOTIDE SEQUENCE</scope>
    <source>
        <strain evidence="2">CBS 359.72</strain>
    </source>
</reference>
<sequence>MPYRLRIPKPETPLHLYRHLLRESSYLPPLARLSADKQIKARFRRDKEDKDKCAKHIRDGLHELRVLRAANAGDMARMRRVLLRAFGRIGRRRRDLVSRLVQRDTPTNTQELAKYVAEMAPLAEKYKTHDWLDGWDIEKLRTFALSQINASLNNSPKMPITINQITPEKKLPKENSWGRPLPVKLARTKLKNLWKSAADKIMPPLPVEEWKSLQAIVEGTAQQRWLPSSRRTLARGISESAHASRGWDWQSYAVKPVAVVDRPANRRNKLLTGVVDDNTPTGDPRPIGCHDYTARAWRRMFSYIWNLSATMRKRPDGKGWDISWGKLDQQAASTTPGMVEFFKDFPYAEKPKTRGKRAT</sequence>
<feature type="domain" description="LYR motif-containing protein Cup1-like N-terminal" evidence="1">
    <location>
        <begin position="16"/>
        <end position="96"/>
    </location>
</feature>
<reference evidence="2" key="1">
    <citation type="journal article" date="2023" name="Mol. Phylogenet. Evol.">
        <title>Genome-scale phylogeny and comparative genomics of the fungal order Sordariales.</title>
        <authorList>
            <person name="Hensen N."/>
            <person name="Bonometti L."/>
            <person name="Westerberg I."/>
            <person name="Brannstrom I.O."/>
            <person name="Guillou S."/>
            <person name="Cros-Aarteil S."/>
            <person name="Calhoun S."/>
            <person name="Haridas S."/>
            <person name="Kuo A."/>
            <person name="Mondo S."/>
            <person name="Pangilinan J."/>
            <person name="Riley R."/>
            <person name="LaButti K."/>
            <person name="Andreopoulos B."/>
            <person name="Lipzen A."/>
            <person name="Chen C."/>
            <person name="Yan M."/>
            <person name="Daum C."/>
            <person name="Ng V."/>
            <person name="Clum A."/>
            <person name="Steindorff A."/>
            <person name="Ohm R.A."/>
            <person name="Martin F."/>
            <person name="Silar P."/>
            <person name="Natvig D.O."/>
            <person name="Lalanne C."/>
            <person name="Gautier V."/>
            <person name="Ament-Velasquez S.L."/>
            <person name="Kruys A."/>
            <person name="Hutchinson M.I."/>
            <person name="Powell A.J."/>
            <person name="Barry K."/>
            <person name="Miller A.N."/>
            <person name="Grigoriev I.V."/>
            <person name="Debuchy R."/>
            <person name="Gladieux P."/>
            <person name="Hiltunen Thoren M."/>
            <person name="Johannesson H."/>
        </authorList>
    </citation>
    <scope>NUCLEOTIDE SEQUENCE</scope>
    <source>
        <strain evidence="2">CBS 359.72</strain>
    </source>
</reference>
<comment type="caution">
    <text evidence="2">The sequence shown here is derived from an EMBL/GenBank/DDBJ whole genome shotgun (WGS) entry which is preliminary data.</text>
</comment>
<keyword evidence="3" id="KW-1185">Reference proteome</keyword>
<evidence type="ECO:0000313" key="2">
    <source>
        <dbReference type="EMBL" id="KAK4246211.1"/>
    </source>
</evidence>
<gene>
    <name evidence="2" type="ORF">C7999DRAFT_15643</name>
</gene>
<name>A0AAN7HDV9_9PEZI</name>
<proteinExistence type="predicted"/>
<dbReference type="CDD" id="cd20273">
    <property type="entry name" value="Complex1_LYR_unchar"/>
    <property type="match status" value="1"/>
</dbReference>
<evidence type="ECO:0000259" key="1">
    <source>
        <dbReference type="Pfam" id="PF20263"/>
    </source>
</evidence>
<accession>A0AAN7HDV9</accession>